<dbReference type="AlphaFoldDB" id="A0A853ILP8"/>
<comment type="caution">
    <text evidence="1">The sequence shown here is derived from an EMBL/GenBank/DDBJ whole genome shotgun (WGS) entry which is preliminary data.</text>
</comment>
<feature type="non-terminal residue" evidence="1">
    <location>
        <position position="1"/>
    </location>
</feature>
<sequence length="188" mass="21198">GMRPSRLLKQIARETAAVIHYQRQQFTFKPISALLKKTALISYHYDDARQQNQILSFKKTNADPLIQSFTQRQFTGWHLAQGILNSSNANTTDSSTVPRELAGFKSPITLANLNTLLTPTLEFTCLGNGALQAGITLQLAFNRNHTELPIDESLPDKVIIQSVAHRYSAQKYQCRVKTCLPLNNEQYH</sequence>
<accession>A0A853ILP8</accession>
<dbReference type="Proteomes" id="UP000569732">
    <property type="component" value="Unassembled WGS sequence"/>
</dbReference>
<dbReference type="EMBL" id="JACCKB010000370">
    <property type="protein sequence ID" value="NYZ70257.1"/>
    <property type="molecule type" value="Genomic_DNA"/>
</dbReference>
<keyword evidence="2" id="KW-1185">Reference proteome</keyword>
<organism evidence="1 2">
    <name type="scientific">Spartinivicinus marinus</name>
    <dbReference type="NCBI Taxonomy" id="2994442"/>
    <lineage>
        <taxon>Bacteria</taxon>
        <taxon>Pseudomonadati</taxon>
        <taxon>Pseudomonadota</taxon>
        <taxon>Gammaproteobacteria</taxon>
        <taxon>Oceanospirillales</taxon>
        <taxon>Zooshikellaceae</taxon>
        <taxon>Spartinivicinus</taxon>
    </lineage>
</organism>
<evidence type="ECO:0000313" key="1">
    <source>
        <dbReference type="EMBL" id="NYZ70257.1"/>
    </source>
</evidence>
<gene>
    <name evidence="1" type="ORF">H0A36_30045</name>
</gene>
<reference evidence="1 2" key="1">
    <citation type="submission" date="2020-07" db="EMBL/GenBank/DDBJ databases">
        <title>Endozoicomonas sp. nov., isolated from sediment.</title>
        <authorList>
            <person name="Gu T."/>
        </authorList>
    </citation>
    <scope>NUCLEOTIDE SEQUENCE [LARGE SCALE GENOMIC DNA]</scope>
    <source>
        <strain evidence="1 2">SM1973</strain>
    </source>
</reference>
<proteinExistence type="predicted"/>
<name>A0A853ILP8_9GAMM</name>
<dbReference type="RefSeq" id="WP_219340338.1">
    <property type="nucleotide sequence ID" value="NZ_JACCKB010000370.1"/>
</dbReference>
<protein>
    <submittedName>
        <fullName evidence="1">Uncharacterized protein</fullName>
    </submittedName>
</protein>
<evidence type="ECO:0000313" key="2">
    <source>
        <dbReference type="Proteomes" id="UP000569732"/>
    </source>
</evidence>